<dbReference type="GO" id="GO:0008270">
    <property type="term" value="F:zinc ion binding"/>
    <property type="evidence" value="ECO:0007669"/>
    <property type="project" value="UniProtKB-KW"/>
</dbReference>
<keyword evidence="4" id="KW-1185">Reference proteome</keyword>
<keyword evidence="1" id="KW-0863">Zinc-finger</keyword>
<dbReference type="EMBL" id="BMAU01021401">
    <property type="protein sequence ID" value="GFY32120.1"/>
    <property type="molecule type" value="Genomic_DNA"/>
</dbReference>
<protein>
    <submittedName>
        <fullName evidence="3">CCHC-type domain-containing protein</fullName>
    </submittedName>
</protein>
<evidence type="ECO:0000259" key="2">
    <source>
        <dbReference type="PROSITE" id="PS50158"/>
    </source>
</evidence>
<dbReference type="Proteomes" id="UP000887159">
    <property type="component" value="Unassembled WGS sequence"/>
</dbReference>
<dbReference type="AlphaFoldDB" id="A0A8X6WC44"/>
<comment type="caution">
    <text evidence="3">The sequence shown here is derived from an EMBL/GenBank/DDBJ whole genome shotgun (WGS) entry which is preliminary data.</text>
</comment>
<dbReference type="PANTHER" id="PTHR46888:SF1">
    <property type="entry name" value="RIBONUCLEASE H"/>
    <property type="match status" value="1"/>
</dbReference>
<organism evidence="3 4">
    <name type="scientific">Trichonephila clavipes</name>
    <name type="common">Golden silk orbweaver</name>
    <name type="synonym">Nephila clavipes</name>
    <dbReference type="NCBI Taxonomy" id="2585209"/>
    <lineage>
        <taxon>Eukaryota</taxon>
        <taxon>Metazoa</taxon>
        <taxon>Ecdysozoa</taxon>
        <taxon>Arthropoda</taxon>
        <taxon>Chelicerata</taxon>
        <taxon>Arachnida</taxon>
        <taxon>Araneae</taxon>
        <taxon>Araneomorphae</taxon>
        <taxon>Entelegynae</taxon>
        <taxon>Araneoidea</taxon>
        <taxon>Nephilidae</taxon>
        <taxon>Trichonephila</taxon>
    </lineage>
</organism>
<evidence type="ECO:0000313" key="4">
    <source>
        <dbReference type="Proteomes" id="UP000887159"/>
    </source>
</evidence>
<reference evidence="3" key="1">
    <citation type="submission" date="2020-08" db="EMBL/GenBank/DDBJ databases">
        <title>Multicomponent nature underlies the extraordinary mechanical properties of spider dragline silk.</title>
        <authorList>
            <person name="Kono N."/>
            <person name="Nakamura H."/>
            <person name="Mori M."/>
            <person name="Yoshida Y."/>
            <person name="Ohtoshi R."/>
            <person name="Malay A.D."/>
            <person name="Moran D.A.P."/>
            <person name="Tomita M."/>
            <person name="Numata K."/>
            <person name="Arakawa K."/>
        </authorList>
    </citation>
    <scope>NUCLEOTIDE SEQUENCE</scope>
</reference>
<keyword evidence="1" id="KW-0479">Metal-binding</keyword>
<feature type="domain" description="CCHC-type" evidence="2">
    <location>
        <begin position="183"/>
        <end position="199"/>
    </location>
</feature>
<evidence type="ECO:0000256" key="1">
    <source>
        <dbReference type="PROSITE-ProRule" id="PRU00047"/>
    </source>
</evidence>
<gene>
    <name evidence="3" type="primary">AVEN_42498_1</name>
    <name evidence="3" type="ORF">TNCV_2622571</name>
</gene>
<dbReference type="PROSITE" id="PS50158">
    <property type="entry name" value="ZF_CCHC"/>
    <property type="match status" value="1"/>
</dbReference>
<dbReference type="PANTHER" id="PTHR46888">
    <property type="entry name" value="ZINC KNUCKLE DOMAINCONTAINING PROTEIN-RELATED"/>
    <property type="match status" value="1"/>
</dbReference>
<dbReference type="SUPFAM" id="SSF57756">
    <property type="entry name" value="Retrovirus zinc finger-like domains"/>
    <property type="match status" value="1"/>
</dbReference>
<proteinExistence type="predicted"/>
<dbReference type="InterPro" id="IPR001878">
    <property type="entry name" value="Znf_CCHC"/>
</dbReference>
<sequence>MRLEELVKEQALKEKELQLKFDLERFKIESGFRIQVKSGGLSAKICPTPEKSDSTWKDFTFEITNFLDEWLIGLEINTFQDLKDLMVVDQLKKRANASMKDHFLDNWANLKSATQIAELFDNYEDVRKVNSKPMDRWGRNDKILTYSGIKEKENRFGKTSPRLGASVPESTRERTFEKRVIQRCYHCNMPGHIKAGCPKLIKNKTTETLNNIEGNENPDFLNSYTTKGSVNGHEIDILRDTGAIIDLVCAKYINPSSFSGENVWVKQPLSPELVCLPLAVVEISGNFGTVQTKAAVCGNHLNQHGRYLLGNKTAELIKGNLGYNFLPVEILNAVQTRSQVKAAREERGIDSGDAKKGEDEVIIVSSDAEDEILIPALRNMFRN</sequence>
<dbReference type="InterPro" id="IPR036875">
    <property type="entry name" value="Znf_CCHC_sf"/>
</dbReference>
<evidence type="ECO:0000313" key="3">
    <source>
        <dbReference type="EMBL" id="GFY32120.1"/>
    </source>
</evidence>
<name>A0A8X6WC44_TRICX</name>
<dbReference type="GO" id="GO:0003676">
    <property type="term" value="F:nucleic acid binding"/>
    <property type="evidence" value="ECO:0007669"/>
    <property type="project" value="InterPro"/>
</dbReference>
<accession>A0A8X6WC44</accession>
<keyword evidence="1" id="KW-0862">Zinc</keyword>